<dbReference type="Gene3D" id="3.30.530.20">
    <property type="match status" value="1"/>
</dbReference>
<dbReference type="GO" id="GO:0004672">
    <property type="term" value="F:protein kinase activity"/>
    <property type="evidence" value="ECO:0007669"/>
    <property type="project" value="InterPro"/>
</dbReference>
<dbReference type="Gene3D" id="1.10.510.10">
    <property type="entry name" value="Transferase(Phosphotransferase) domain 1"/>
    <property type="match status" value="1"/>
</dbReference>
<evidence type="ECO:0000259" key="1">
    <source>
        <dbReference type="PROSITE" id="PS50011"/>
    </source>
</evidence>
<sequence length="499" mass="55560">MSSSGKSEEPKPLLTCLETMKRKSHTYDNLPPQMCTSTLVQKIDAPIALVWSVLCRFDNPQAYKQFIKSCTLTAGDGGPGSVREVAMVSGLPSKRSVERLEEIDGDSHIIVFSVIGGDQRLENFRSTTTLHEDHDDRNNPTVVMESYVVDVPWDSNPTDTCDVVDFVIKTNLTNLARIVEKMAAVDPKGDGSFSTVYLATETSCFSSSSISPVTLAVKAVQLKFSDSLKRESRILHKLKGNPYVVECYGVDISSEGSDGPMYNLLMELANGSLTNLIKLYKGNLPEFDVAYYTFMLLKGLSFIHQQGVIHCDVKPDNVLVFNDEEGRSRFLKLADFGLSKSNSDVPINGFRGTPHYAAPESVEQEIQDTPADIWSLGCTVIQMMNGGNPIWKDRNRWELENIPDHISPIGKDFLMRCLAFDPNSRWTADELLNHPFIQDNLRESIPALEFMQSEFCNNNPLSGSWSMTRGLFSPMQGIPMPSNHQSCHQVSTRIPAQVN</sequence>
<dbReference type="Proteomes" id="UP001161247">
    <property type="component" value="Chromosome 1"/>
</dbReference>
<gene>
    <name evidence="2" type="ORF">OLC1_LOCUS139</name>
</gene>
<dbReference type="InterPro" id="IPR008271">
    <property type="entry name" value="Ser/Thr_kinase_AS"/>
</dbReference>
<proteinExistence type="predicted"/>
<dbReference type="InterPro" id="IPR011009">
    <property type="entry name" value="Kinase-like_dom_sf"/>
</dbReference>
<dbReference type="Pfam" id="PF10604">
    <property type="entry name" value="Polyketide_cyc2"/>
    <property type="match status" value="1"/>
</dbReference>
<dbReference type="InterPro" id="IPR019587">
    <property type="entry name" value="Polyketide_cyclase/dehydratase"/>
</dbReference>
<evidence type="ECO:0000313" key="2">
    <source>
        <dbReference type="EMBL" id="CAI9087272.1"/>
    </source>
</evidence>
<dbReference type="Pfam" id="PF00069">
    <property type="entry name" value="Pkinase"/>
    <property type="match status" value="1"/>
</dbReference>
<dbReference type="EMBL" id="OX459118">
    <property type="protein sequence ID" value="CAI9087272.1"/>
    <property type="molecule type" value="Genomic_DNA"/>
</dbReference>
<dbReference type="InterPro" id="IPR000719">
    <property type="entry name" value="Prot_kinase_dom"/>
</dbReference>
<evidence type="ECO:0000313" key="3">
    <source>
        <dbReference type="Proteomes" id="UP001161247"/>
    </source>
</evidence>
<dbReference type="InterPro" id="IPR023393">
    <property type="entry name" value="START-like_dom_sf"/>
</dbReference>
<dbReference type="SUPFAM" id="SSF56112">
    <property type="entry name" value="Protein kinase-like (PK-like)"/>
    <property type="match status" value="1"/>
</dbReference>
<dbReference type="SUPFAM" id="SSF55961">
    <property type="entry name" value="Bet v1-like"/>
    <property type="match status" value="1"/>
</dbReference>
<dbReference type="PANTHER" id="PTHR48011:SF18">
    <property type="entry name" value="MITOGEN-ACTIVATED PROTEIN KINASE KINASE KINASE 19-RELATED"/>
    <property type="match status" value="1"/>
</dbReference>
<accession>A0AAV1BZ00</accession>
<dbReference type="PROSITE" id="PS50011">
    <property type="entry name" value="PROTEIN_KINASE_DOM"/>
    <property type="match status" value="1"/>
</dbReference>
<reference evidence="2" key="1">
    <citation type="submission" date="2023-03" db="EMBL/GenBank/DDBJ databases">
        <authorList>
            <person name="Julca I."/>
        </authorList>
    </citation>
    <scope>NUCLEOTIDE SEQUENCE</scope>
</reference>
<dbReference type="InterPro" id="IPR052751">
    <property type="entry name" value="Plant_MAPKKK"/>
</dbReference>
<dbReference type="AlphaFoldDB" id="A0AAV1BZ00"/>
<keyword evidence="3" id="KW-1185">Reference proteome</keyword>
<name>A0AAV1BZ00_OLDCO</name>
<dbReference type="PROSITE" id="PS00108">
    <property type="entry name" value="PROTEIN_KINASE_ST"/>
    <property type="match status" value="1"/>
</dbReference>
<dbReference type="PANTHER" id="PTHR48011">
    <property type="entry name" value="CCR4-NOT TRANSCRIPTIONAL COMPLEX SUBUNIT CAF120-RELATED"/>
    <property type="match status" value="1"/>
</dbReference>
<dbReference type="CDD" id="cd07821">
    <property type="entry name" value="PYR_PYL_RCAR_like"/>
    <property type="match status" value="1"/>
</dbReference>
<organism evidence="2 3">
    <name type="scientific">Oldenlandia corymbosa var. corymbosa</name>
    <dbReference type="NCBI Taxonomy" id="529605"/>
    <lineage>
        <taxon>Eukaryota</taxon>
        <taxon>Viridiplantae</taxon>
        <taxon>Streptophyta</taxon>
        <taxon>Embryophyta</taxon>
        <taxon>Tracheophyta</taxon>
        <taxon>Spermatophyta</taxon>
        <taxon>Magnoliopsida</taxon>
        <taxon>eudicotyledons</taxon>
        <taxon>Gunneridae</taxon>
        <taxon>Pentapetalae</taxon>
        <taxon>asterids</taxon>
        <taxon>lamiids</taxon>
        <taxon>Gentianales</taxon>
        <taxon>Rubiaceae</taxon>
        <taxon>Rubioideae</taxon>
        <taxon>Spermacoceae</taxon>
        <taxon>Hedyotis-Oldenlandia complex</taxon>
        <taxon>Oldenlandia</taxon>
    </lineage>
</organism>
<feature type="domain" description="Protein kinase" evidence="1">
    <location>
        <begin position="182"/>
        <end position="437"/>
    </location>
</feature>
<protein>
    <submittedName>
        <fullName evidence="2">OLC1v1021306C1</fullName>
    </submittedName>
</protein>
<dbReference type="GO" id="GO:0005524">
    <property type="term" value="F:ATP binding"/>
    <property type="evidence" value="ECO:0007669"/>
    <property type="project" value="InterPro"/>
</dbReference>
<dbReference type="GO" id="GO:0007165">
    <property type="term" value="P:signal transduction"/>
    <property type="evidence" value="ECO:0007669"/>
    <property type="project" value="TreeGrafter"/>
</dbReference>
<dbReference type="SMART" id="SM00220">
    <property type="entry name" value="S_TKc"/>
    <property type="match status" value="1"/>
</dbReference>
<dbReference type="GO" id="GO:0004864">
    <property type="term" value="F:protein phosphatase inhibitor activity"/>
    <property type="evidence" value="ECO:0007669"/>
    <property type="project" value="UniProtKB-ARBA"/>
</dbReference>